<gene>
    <name evidence="1" type="ORF">SAMN05444350_12846</name>
</gene>
<dbReference type="Proteomes" id="UP000184192">
    <property type="component" value="Unassembled WGS sequence"/>
</dbReference>
<evidence type="ECO:0000313" key="2">
    <source>
        <dbReference type="Proteomes" id="UP000184192"/>
    </source>
</evidence>
<name>A0A1M6JCI9_9BACE</name>
<protein>
    <recommendedName>
        <fullName evidence="3">DUF2867 domain-containing protein</fullName>
    </recommendedName>
</protein>
<dbReference type="RefSeq" id="WP_025834545.1">
    <property type="nucleotide sequence ID" value="NZ_FQZN01000028.1"/>
</dbReference>
<dbReference type="Pfam" id="PF11066">
    <property type="entry name" value="DUF2867"/>
    <property type="match status" value="1"/>
</dbReference>
<dbReference type="GeneID" id="92713873"/>
<proteinExistence type="predicted"/>
<dbReference type="AlphaFoldDB" id="A0A1M6JCI9"/>
<reference evidence="2" key="1">
    <citation type="submission" date="2016-11" db="EMBL/GenBank/DDBJ databases">
        <authorList>
            <person name="Varghese N."/>
            <person name="Submissions S."/>
        </authorList>
    </citation>
    <scope>NUCLEOTIDE SEQUENCE [LARGE SCALE GENOMIC DNA]</scope>
    <source>
        <strain evidence="2">DSM 26884</strain>
    </source>
</reference>
<dbReference type="EMBL" id="FQZN01000028">
    <property type="protein sequence ID" value="SHJ44383.1"/>
    <property type="molecule type" value="Genomic_DNA"/>
</dbReference>
<sequence length="140" mass="16279">MEKLIDKFLPADYHDTFVIKASKPAEQIVPKELIKKIFNHSPAWLSFLYKVRNILVKPFGIEGGDILISEDYIIEDTENEAIMRKDDKHLLFYVSIAKIGNNLIDVTTVVQYHNALGKVYFFFIKPFHKMIVPRVVKEII</sequence>
<evidence type="ECO:0008006" key="3">
    <source>
        <dbReference type="Google" id="ProtNLM"/>
    </source>
</evidence>
<organism evidence="1 2">
    <name type="scientific">Bacteroides stercorirosoris</name>
    <dbReference type="NCBI Taxonomy" id="871324"/>
    <lineage>
        <taxon>Bacteria</taxon>
        <taxon>Pseudomonadati</taxon>
        <taxon>Bacteroidota</taxon>
        <taxon>Bacteroidia</taxon>
        <taxon>Bacteroidales</taxon>
        <taxon>Bacteroidaceae</taxon>
        <taxon>Bacteroides</taxon>
    </lineage>
</organism>
<dbReference type="eggNOG" id="ENOG5032YG3">
    <property type="taxonomic scope" value="Bacteria"/>
</dbReference>
<evidence type="ECO:0000313" key="1">
    <source>
        <dbReference type="EMBL" id="SHJ44383.1"/>
    </source>
</evidence>
<accession>A0A1M6JCI9</accession>
<dbReference type="InterPro" id="IPR021295">
    <property type="entry name" value="DUF2867"/>
</dbReference>
<keyword evidence="2" id="KW-1185">Reference proteome</keyword>